<reference evidence="3 4" key="1">
    <citation type="submission" date="2017-06" db="EMBL/GenBank/DDBJ databases">
        <title>Raineya orbicola gen. nov., sp. nov. a slightly thermophilic bacterium of the phylum Bacteroidetes and the description of Raineyaceae fam. nov.</title>
        <authorList>
            <person name="Albuquerque L."/>
            <person name="Polonia A.R.M."/>
            <person name="Barroso C."/>
            <person name="Froufe H.J.C."/>
            <person name="Lage O."/>
            <person name="Lobo-Da-Cunha A."/>
            <person name="Egas C."/>
            <person name="Da Costa M.S."/>
        </authorList>
    </citation>
    <scope>NUCLEOTIDE SEQUENCE [LARGE SCALE GENOMIC DNA]</scope>
    <source>
        <strain evidence="3 4">SPSPC-11</strain>
    </source>
</reference>
<accession>A0A2N3IKD9</accession>
<evidence type="ECO:0000313" key="4">
    <source>
        <dbReference type="Proteomes" id="UP000233387"/>
    </source>
</evidence>
<dbReference type="RefSeq" id="WP_101357404.1">
    <property type="nucleotide sequence ID" value="NZ_NKXO01000002.1"/>
</dbReference>
<comment type="caution">
    <text evidence="3">The sequence shown here is derived from an EMBL/GenBank/DDBJ whole genome shotgun (WGS) entry which is preliminary data.</text>
</comment>
<protein>
    <recommendedName>
        <fullName evidence="5">Sporulation related domain</fullName>
    </recommendedName>
</protein>
<evidence type="ECO:0000313" key="3">
    <source>
        <dbReference type="EMBL" id="PKQ70789.1"/>
    </source>
</evidence>
<dbReference type="AlphaFoldDB" id="A0A2N3IKD9"/>
<dbReference type="EMBL" id="NKXO01000002">
    <property type="protein sequence ID" value="PKQ70789.1"/>
    <property type="molecule type" value="Genomic_DNA"/>
</dbReference>
<organism evidence="3 4">
    <name type="scientific">Raineya orbicola</name>
    <dbReference type="NCBI Taxonomy" id="2016530"/>
    <lineage>
        <taxon>Bacteria</taxon>
        <taxon>Pseudomonadati</taxon>
        <taxon>Bacteroidota</taxon>
        <taxon>Cytophagia</taxon>
        <taxon>Cytophagales</taxon>
        <taxon>Raineyaceae</taxon>
        <taxon>Raineya</taxon>
    </lineage>
</organism>
<feature type="chain" id="PRO_5014736149" description="Sporulation related domain" evidence="2">
    <location>
        <begin position="21"/>
        <end position="171"/>
    </location>
</feature>
<feature type="region of interest" description="Disordered" evidence="1">
    <location>
        <begin position="93"/>
        <end position="126"/>
    </location>
</feature>
<dbReference type="Proteomes" id="UP000233387">
    <property type="component" value="Unassembled WGS sequence"/>
</dbReference>
<evidence type="ECO:0008006" key="5">
    <source>
        <dbReference type="Google" id="ProtNLM"/>
    </source>
</evidence>
<feature type="compositionally biased region" description="Basic and acidic residues" evidence="1">
    <location>
        <begin position="93"/>
        <end position="102"/>
    </location>
</feature>
<keyword evidence="2" id="KW-0732">Signal</keyword>
<evidence type="ECO:0000256" key="1">
    <source>
        <dbReference type="SAM" id="MobiDB-lite"/>
    </source>
</evidence>
<feature type="compositionally biased region" description="Basic and acidic residues" evidence="1">
    <location>
        <begin position="113"/>
        <end position="123"/>
    </location>
</feature>
<feature type="signal peptide" evidence="2">
    <location>
        <begin position="1"/>
        <end position="20"/>
    </location>
</feature>
<name>A0A2N3IKD9_9BACT</name>
<keyword evidence="4" id="KW-1185">Reference proteome</keyword>
<sequence>MKANLLIVILCLGVTLDAFAQELSKEEKALLRQWEKRKKESSAEQFKALVESKEAKEKELQTLETGIENNERQISQKNTEIAQLRAKIRDLEQKKAELKSQETDETPSTSPKESPKKNQKKVENQSGTFQVQTECNGTILVLGVFSSMAEAQKFQNTLRKIQITNSQIVKN</sequence>
<proteinExistence type="predicted"/>
<gene>
    <name evidence="3" type="ORF">Rain11_0135</name>
</gene>
<evidence type="ECO:0000256" key="2">
    <source>
        <dbReference type="SAM" id="SignalP"/>
    </source>
</evidence>